<dbReference type="RefSeq" id="WP_110254529.1">
    <property type="nucleotide sequence ID" value="NZ_QJKB01000002.1"/>
</dbReference>
<name>A0A318J9M4_9BURK</name>
<keyword evidence="4" id="KW-1185">Reference proteome</keyword>
<feature type="transmembrane region" description="Helical" evidence="1">
    <location>
        <begin position="238"/>
        <end position="256"/>
    </location>
</feature>
<comment type="caution">
    <text evidence="3">The sequence shown here is derived from an EMBL/GenBank/DDBJ whole genome shotgun (WGS) entry which is preliminary data.</text>
</comment>
<feature type="transmembrane region" description="Helical" evidence="1">
    <location>
        <begin position="156"/>
        <end position="179"/>
    </location>
</feature>
<feature type="transmembrane region" description="Helical" evidence="1">
    <location>
        <begin position="215"/>
        <end position="231"/>
    </location>
</feature>
<dbReference type="Pfam" id="PF01757">
    <property type="entry name" value="Acyl_transf_3"/>
    <property type="match status" value="1"/>
</dbReference>
<feature type="transmembrane region" description="Helical" evidence="1">
    <location>
        <begin position="89"/>
        <end position="113"/>
    </location>
</feature>
<dbReference type="GO" id="GO:0016747">
    <property type="term" value="F:acyltransferase activity, transferring groups other than amino-acyl groups"/>
    <property type="evidence" value="ECO:0007669"/>
    <property type="project" value="InterPro"/>
</dbReference>
<keyword evidence="1" id="KW-0472">Membrane</keyword>
<reference evidence="3 4" key="1">
    <citation type="submission" date="2018-05" db="EMBL/GenBank/DDBJ databases">
        <title>Genomic Encyclopedia of Type Strains, Phase IV (KMG-IV): sequencing the most valuable type-strain genomes for metagenomic binning, comparative biology and taxonomic classification.</title>
        <authorList>
            <person name="Goeker M."/>
        </authorList>
    </citation>
    <scope>NUCLEOTIDE SEQUENCE [LARGE SCALE GENOMIC DNA]</scope>
    <source>
        <strain evidence="3 4">DSM 19792</strain>
    </source>
</reference>
<evidence type="ECO:0000256" key="1">
    <source>
        <dbReference type="SAM" id="Phobius"/>
    </source>
</evidence>
<feature type="transmembrane region" description="Helical" evidence="1">
    <location>
        <begin position="321"/>
        <end position="342"/>
    </location>
</feature>
<evidence type="ECO:0000259" key="2">
    <source>
        <dbReference type="Pfam" id="PF01757"/>
    </source>
</evidence>
<feature type="transmembrane region" description="Helical" evidence="1">
    <location>
        <begin position="262"/>
        <end position="284"/>
    </location>
</feature>
<feature type="domain" description="Acyltransferase 3" evidence="2">
    <location>
        <begin position="16"/>
        <end position="337"/>
    </location>
</feature>
<organism evidence="3 4">
    <name type="scientific">Undibacterium pigrum</name>
    <dbReference type="NCBI Taxonomy" id="401470"/>
    <lineage>
        <taxon>Bacteria</taxon>
        <taxon>Pseudomonadati</taxon>
        <taxon>Pseudomonadota</taxon>
        <taxon>Betaproteobacteria</taxon>
        <taxon>Burkholderiales</taxon>
        <taxon>Oxalobacteraceae</taxon>
        <taxon>Undibacterium</taxon>
    </lineage>
</organism>
<dbReference type="Proteomes" id="UP000247792">
    <property type="component" value="Unassembled WGS sequence"/>
</dbReference>
<dbReference type="EMBL" id="QJKB01000002">
    <property type="protein sequence ID" value="PXX45052.1"/>
    <property type="molecule type" value="Genomic_DNA"/>
</dbReference>
<dbReference type="InterPro" id="IPR050879">
    <property type="entry name" value="Acyltransferase_3"/>
</dbReference>
<dbReference type="PANTHER" id="PTHR23028">
    <property type="entry name" value="ACETYLTRANSFERASE"/>
    <property type="match status" value="1"/>
</dbReference>
<keyword evidence="1" id="KW-1133">Transmembrane helix</keyword>
<accession>A0A318J9M4</accession>
<keyword evidence="1" id="KW-0812">Transmembrane</keyword>
<feature type="transmembrane region" description="Helical" evidence="1">
    <location>
        <begin position="20"/>
        <end position="38"/>
    </location>
</feature>
<feature type="transmembrane region" description="Helical" evidence="1">
    <location>
        <begin position="191"/>
        <end position="209"/>
    </location>
</feature>
<sequence>MRQLKYLAEFSQSRDNNFNLIRLLAALAVLFGHSYALLRQPEPLGATLGMSIGSIAVDLFFVTSGYLVTGSLMTRQNLPDYFLARFLRIFPGLISMVLLSVFVLGAIFTSLPAGDYFSSSGVYQYLYKCATIVSGIVYTLPGVFEHNPYPAAVNGSLWTLIYELAMYVLLAGFWGLYACLWKRYRSPAMRILTMILAAIMIYAVRHHYLLNMAEFDRMFFMFFSGAAYFIFRKHIRLSHAWATVAMLALIFSHYFSHYLSPQVFILAYYLSLPYLLLYLAYIPAGRLRMYNRAGDYSYGVYIYAFPIQQALLSLAPQMSVAILTVFATAFTMIFSISSWHVIEEPAMRARRWLTERWKPQQSNLDVLSKG</sequence>
<proteinExistence type="predicted"/>
<dbReference type="InterPro" id="IPR002656">
    <property type="entry name" value="Acyl_transf_3_dom"/>
</dbReference>
<protein>
    <submittedName>
        <fullName evidence="3">Peptidoglycan/LPS O-acetylase OafA/YrhL</fullName>
    </submittedName>
</protein>
<evidence type="ECO:0000313" key="4">
    <source>
        <dbReference type="Proteomes" id="UP000247792"/>
    </source>
</evidence>
<dbReference type="AlphaFoldDB" id="A0A318J9M4"/>
<evidence type="ECO:0000313" key="3">
    <source>
        <dbReference type="EMBL" id="PXX45052.1"/>
    </source>
</evidence>
<dbReference type="OrthoDB" id="9767863at2"/>
<gene>
    <name evidence="3" type="ORF">DFR42_102264</name>
</gene>
<feature type="transmembrane region" description="Helical" evidence="1">
    <location>
        <begin position="50"/>
        <end position="69"/>
    </location>
</feature>
<feature type="transmembrane region" description="Helical" evidence="1">
    <location>
        <begin position="296"/>
        <end position="315"/>
    </location>
</feature>